<evidence type="ECO:0000313" key="1">
    <source>
        <dbReference type="EMBL" id="KAA6367596.1"/>
    </source>
</evidence>
<sequence length="276" mass="30709">MDSNSMLNIVYSLIVDIVDQANAVRTIRFTECIITNNRGNGYGGAIVVDVGSKCTINMVESFFNENSGTKANDIWIRSTSSQSELNISNFNTSYSDSVQSHIRTVNDQSESTFNLNHFPGIIFVSKQAVIGTRDGQRDKPHLKILDSVAKLNYTTKPVNMPRTIYILDDIWDERDYFDSINKIFTVKSGLGDDSNGNRKKPTWITTESQPTTIRIYSGDLTLENIQFNFTLVSGSARPYNQLICMDTATNSLTIISCIFNGLGINGKSTVDFIYGA</sequence>
<reference evidence="1 2" key="1">
    <citation type="submission" date="2019-03" db="EMBL/GenBank/DDBJ databases">
        <title>Single cell metagenomics reveals metabolic interactions within the superorganism composed of flagellate Streblomastix strix and complex community of Bacteroidetes bacteria on its surface.</title>
        <authorList>
            <person name="Treitli S.C."/>
            <person name="Kolisko M."/>
            <person name="Husnik F."/>
            <person name="Keeling P."/>
            <person name="Hampl V."/>
        </authorList>
    </citation>
    <scope>NUCLEOTIDE SEQUENCE [LARGE SCALE GENOMIC DNA]</scope>
    <source>
        <strain evidence="1">ST1C</strain>
    </source>
</reference>
<organism evidence="1 2">
    <name type="scientific">Streblomastix strix</name>
    <dbReference type="NCBI Taxonomy" id="222440"/>
    <lineage>
        <taxon>Eukaryota</taxon>
        <taxon>Metamonada</taxon>
        <taxon>Preaxostyla</taxon>
        <taxon>Oxymonadida</taxon>
        <taxon>Streblomastigidae</taxon>
        <taxon>Streblomastix</taxon>
    </lineage>
</organism>
<accession>A0A5J4U9M2</accession>
<dbReference type="AlphaFoldDB" id="A0A5J4U9M2"/>
<dbReference type="EMBL" id="SNRW01018164">
    <property type="protein sequence ID" value="KAA6367596.1"/>
    <property type="molecule type" value="Genomic_DNA"/>
</dbReference>
<gene>
    <name evidence="1" type="ORF">EZS28_036878</name>
</gene>
<evidence type="ECO:0000313" key="2">
    <source>
        <dbReference type="Proteomes" id="UP000324800"/>
    </source>
</evidence>
<comment type="caution">
    <text evidence="1">The sequence shown here is derived from an EMBL/GenBank/DDBJ whole genome shotgun (WGS) entry which is preliminary data.</text>
</comment>
<dbReference type="Proteomes" id="UP000324800">
    <property type="component" value="Unassembled WGS sequence"/>
</dbReference>
<protein>
    <submittedName>
        <fullName evidence="1">Uncharacterized protein</fullName>
    </submittedName>
</protein>
<name>A0A5J4U9M2_9EUKA</name>
<proteinExistence type="predicted"/>